<dbReference type="Proteomes" id="UP000268014">
    <property type="component" value="Unassembled WGS sequence"/>
</dbReference>
<reference evidence="4" key="1">
    <citation type="submission" date="2017-02" db="UniProtKB">
        <authorList>
            <consortium name="WormBaseParasite"/>
        </authorList>
    </citation>
    <scope>IDENTIFICATION</scope>
</reference>
<evidence type="ECO:0000256" key="1">
    <source>
        <dbReference type="SAM" id="MobiDB-lite"/>
    </source>
</evidence>
<gene>
    <name evidence="2" type="ORF">HPLM_LOCUS21242</name>
</gene>
<dbReference type="EMBL" id="UZAF01023158">
    <property type="protein sequence ID" value="VDO88720.1"/>
    <property type="molecule type" value="Genomic_DNA"/>
</dbReference>
<name>A0A0N4XA58_HAEPC</name>
<evidence type="ECO:0000313" key="3">
    <source>
        <dbReference type="Proteomes" id="UP000268014"/>
    </source>
</evidence>
<protein>
    <submittedName>
        <fullName evidence="2 4">Uncharacterized protein</fullName>
    </submittedName>
</protein>
<feature type="compositionally biased region" description="Basic and acidic residues" evidence="1">
    <location>
        <begin position="58"/>
        <end position="97"/>
    </location>
</feature>
<organism evidence="4">
    <name type="scientific">Haemonchus placei</name>
    <name type="common">Barber's pole worm</name>
    <dbReference type="NCBI Taxonomy" id="6290"/>
    <lineage>
        <taxon>Eukaryota</taxon>
        <taxon>Metazoa</taxon>
        <taxon>Ecdysozoa</taxon>
        <taxon>Nematoda</taxon>
        <taxon>Chromadorea</taxon>
        <taxon>Rhabditida</taxon>
        <taxon>Rhabditina</taxon>
        <taxon>Rhabditomorpha</taxon>
        <taxon>Strongyloidea</taxon>
        <taxon>Trichostrongylidae</taxon>
        <taxon>Haemonchus</taxon>
    </lineage>
</organism>
<reference evidence="2 3" key="2">
    <citation type="submission" date="2018-11" db="EMBL/GenBank/DDBJ databases">
        <authorList>
            <consortium name="Pathogen Informatics"/>
        </authorList>
    </citation>
    <scope>NUCLEOTIDE SEQUENCE [LARGE SCALE GENOMIC DNA]</scope>
    <source>
        <strain evidence="2 3">MHpl1</strain>
    </source>
</reference>
<feature type="region of interest" description="Disordered" evidence="1">
    <location>
        <begin position="54"/>
        <end position="97"/>
    </location>
</feature>
<dbReference type="AlphaFoldDB" id="A0A0N4XA58"/>
<proteinExistence type="predicted"/>
<evidence type="ECO:0000313" key="4">
    <source>
        <dbReference type="WBParaSite" id="HPLM_0002125301-mRNA-1"/>
    </source>
</evidence>
<sequence>MISLRRIRWQRGSFLLVYSTKKAFGMCLPPGEKGHYLPADQVKHGAAAEGSLTLLTSKELEEKEKEDQKKESLKKSNGKSAREESQGLKKKSKETDH</sequence>
<dbReference type="WBParaSite" id="HPLM_0002125301-mRNA-1">
    <property type="protein sequence ID" value="HPLM_0002125301-mRNA-1"/>
    <property type="gene ID" value="HPLM_0002125301"/>
</dbReference>
<evidence type="ECO:0000313" key="2">
    <source>
        <dbReference type="EMBL" id="VDO88720.1"/>
    </source>
</evidence>
<accession>A0A0N4XA58</accession>
<keyword evidence="3" id="KW-1185">Reference proteome</keyword>